<evidence type="ECO:0000256" key="5">
    <source>
        <dbReference type="ARBA" id="ARBA00024029"/>
    </source>
</evidence>
<dbReference type="Gene3D" id="3.40.50.10310">
    <property type="entry name" value="Creatininase"/>
    <property type="match status" value="1"/>
</dbReference>
<dbReference type="OrthoDB" id="9801445at2"/>
<evidence type="ECO:0000313" key="7">
    <source>
        <dbReference type="Proteomes" id="UP000005632"/>
    </source>
</evidence>
<dbReference type="RefSeq" id="WP_014270887.1">
    <property type="nucleotide sequence ID" value="NC_016633.1"/>
</dbReference>
<evidence type="ECO:0000256" key="2">
    <source>
        <dbReference type="ARBA" id="ARBA00022723"/>
    </source>
</evidence>
<gene>
    <name evidence="6" type="ordered locus">SpiGrapes_2270</name>
</gene>
<name>G8QSB6_SPHPG</name>
<keyword evidence="7" id="KW-1185">Reference proteome</keyword>
<dbReference type="GO" id="GO:0009231">
    <property type="term" value="P:riboflavin biosynthetic process"/>
    <property type="evidence" value="ECO:0007669"/>
    <property type="project" value="TreeGrafter"/>
</dbReference>
<dbReference type="GO" id="GO:0046872">
    <property type="term" value="F:metal ion binding"/>
    <property type="evidence" value="ECO:0007669"/>
    <property type="project" value="UniProtKB-KW"/>
</dbReference>
<dbReference type="PANTHER" id="PTHR35005:SF1">
    <property type="entry name" value="2-AMINO-5-FORMYLAMINO-6-RIBOSYLAMINOPYRIMIDIN-4(3H)-ONE 5'-MONOPHOSPHATE DEFORMYLASE"/>
    <property type="match status" value="1"/>
</dbReference>
<protein>
    <submittedName>
        <fullName evidence="6">Uncharacterized protein, putative amidase</fullName>
    </submittedName>
</protein>
<dbReference type="InterPro" id="IPR024087">
    <property type="entry name" value="Creatininase-like_sf"/>
</dbReference>
<dbReference type="Pfam" id="PF02633">
    <property type="entry name" value="Creatininase"/>
    <property type="match status" value="1"/>
</dbReference>
<dbReference type="SUPFAM" id="SSF102215">
    <property type="entry name" value="Creatininase"/>
    <property type="match status" value="1"/>
</dbReference>
<dbReference type="PANTHER" id="PTHR35005">
    <property type="entry name" value="3-DEHYDRO-SCYLLO-INOSOSE HYDROLASE"/>
    <property type="match status" value="1"/>
</dbReference>
<keyword evidence="2" id="KW-0479">Metal-binding</keyword>
<evidence type="ECO:0000313" key="6">
    <source>
        <dbReference type="EMBL" id="AEV30046.1"/>
    </source>
</evidence>
<dbReference type="Proteomes" id="UP000005632">
    <property type="component" value="Chromosome"/>
</dbReference>
<dbReference type="InterPro" id="IPR003785">
    <property type="entry name" value="Creatininase/forma_Hydrolase"/>
</dbReference>
<comment type="similarity">
    <text evidence="5">Belongs to the creatininase superfamily.</text>
</comment>
<evidence type="ECO:0000256" key="3">
    <source>
        <dbReference type="ARBA" id="ARBA00022801"/>
    </source>
</evidence>
<dbReference type="KEGG" id="sgp:SpiGrapes_2270"/>
<evidence type="ECO:0000256" key="4">
    <source>
        <dbReference type="ARBA" id="ARBA00022833"/>
    </source>
</evidence>
<dbReference type="GO" id="GO:0016811">
    <property type="term" value="F:hydrolase activity, acting on carbon-nitrogen (but not peptide) bonds, in linear amides"/>
    <property type="evidence" value="ECO:0007669"/>
    <property type="project" value="TreeGrafter"/>
</dbReference>
<sequence>MNNSVMYEELLPHEFAERLKEHPIGYLPLGTLEWHGPHNALGADLIQAKGLFQIAARECGGIVFPPLFIGPDSITGDGTAYPLMGMDKAKETQPNRQLSGSCYYVSKGLFILVVESILKMAKRAGFRCIVADGHGPSRKVWSEMADTWEKQFDLLLVSPLRDFEAGTWLTQADHAGKNETSLMLALRPDLVDLDRLPQEKTEWPLGVRGEDPRDSSPGFGQELLAKTLESLETRLGALGLL</sequence>
<dbReference type="AlphaFoldDB" id="G8QSB6"/>
<dbReference type="EMBL" id="CP003155">
    <property type="protein sequence ID" value="AEV30046.1"/>
    <property type="molecule type" value="Genomic_DNA"/>
</dbReference>
<keyword evidence="3" id="KW-0378">Hydrolase</keyword>
<dbReference type="eggNOG" id="COG1402">
    <property type="taxonomic scope" value="Bacteria"/>
</dbReference>
<accession>G8QSB6</accession>
<dbReference type="STRING" id="158190.SpiGrapes_2270"/>
<evidence type="ECO:0000256" key="1">
    <source>
        <dbReference type="ARBA" id="ARBA00001947"/>
    </source>
</evidence>
<dbReference type="HOGENOM" id="CLU_055029_3_0_12"/>
<keyword evidence="4" id="KW-0862">Zinc</keyword>
<reference evidence="6 7" key="1">
    <citation type="submission" date="2011-11" db="EMBL/GenBank/DDBJ databases">
        <title>Complete sequence of Spirochaeta sp. grapes.</title>
        <authorList>
            <consortium name="US DOE Joint Genome Institute"/>
            <person name="Lucas S."/>
            <person name="Han J."/>
            <person name="Lapidus A."/>
            <person name="Cheng J.-F."/>
            <person name="Goodwin L."/>
            <person name="Pitluck S."/>
            <person name="Peters L."/>
            <person name="Ovchinnikova G."/>
            <person name="Munk A.C."/>
            <person name="Detter J.C."/>
            <person name="Han C."/>
            <person name="Tapia R."/>
            <person name="Land M."/>
            <person name="Hauser L."/>
            <person name="Kyrpides N."/>
            <person name="Ivanova N."/>
            <person name="Pagani I."/>
            <person name="Ritalahtilisa K."/>
            <person name="Loeffler F."/>
            <person name="Woyke T."/>
        </authorList>
    </citation>
    <scope>NUCLEOTIDE SEQUENCE [LARGE SCALE GENOMIC DNA]</scope>
    <source>
        <strain evidence="7">ATCC BAA-1885 / DSM 22778 / Grapes</strain>
    </source>
</reference>
<proteinExistence type="inferred from homology"/>
<comment type="cofactor">
    <cofactor evidence="1">
        <name>Zn(2+)</name>
        <dbReference type="ChEBI" id="CHEBI:29105"/>
    </cofactor>
</comment>
<organism evidence="6 7">
    <name type="scientific">Sphaerochaeta pleomorpha (strain ATCC BAA-1885 / DSM 22778 / Grapes)</name>
    <dbReference type="NCBI Taxonomy" id="158190"/>
    <lineage>
        <taxon>Bacteria</taxon>
        <taxon>Pseudomonadati</taxon>
        <taxon>Spirochaetota</taxon>
        <taxon>Spirochaetia</taxon>
        <taxon>Spirochaetales</taxon>
        <taxon>Sphaerochaetaceae</taxon>
        <taxon>Sphaerochaeta</taxon>
    </lineage>
</organism>